<organism evidence="1 2">
    <name type="scientific">Eragrostis curvula</name>
    <name type="common">weeping love grass</name>
    <dbReference type="NCBI Taxonomy" id="38414"/>
    <lineage>
        <taxon>Eukaryota</taxon>
        <taxon>Viridiplantae</taxon>
        <taxon>Streptophyta</taxon>
        <taxon>Embryophyta</taxon>
        <taxon>Tracheophyta</taxon>
        <taxon>Spermatophyta</taxon>
        <taxon>Magnoliopsida</taxon>
        <taxon>Liliopsida</taxon>
        <taxon>Poales</taxon>
        <taxon>Poaceae</taxon>
        <taxon>PACMAD clade</taxon>
        <taxon>Chloridoideae</taxon>
        <taxon>Eragrostideae</taxon>
        <taxon>Eragrostidinae</taxon>
        <taxon>Eragrostis</taxon>
    </lineage>
</organism>
<name>A0A5J9WAB2_9POAL</name>
<feature type="non-terminal residue" evidence="1">
    <location>
        <position position="1"/>
    </location>
</feature>
<protein>
    <submittedName>
        <fullName evidence="1">Uncharacterized protein</fullName>
    </submittedName>
</protein>
<dbReference type="EMBL" id="RWGY01000004">
    <property type="protein sequence ID" value="TVU45118.1"/>
    <property type="molecule type" value="Genomic_DNA"/>
</dbReference>
<keyword evidence="2" id="KW-1185">Reference proteome</keyword>
<comment type="caution">
    <text evidence="1">The sequence shown here is derived from an EMBL/GenBank/DDBJ whole genome shotgun (WGS) entry which is preliminary data.</text>
</comment>
<evidence type="ECO:0000313" key="1">
    <source>
        <dbReference type="EMBL" id="TVU45118.1"/>
    </source>
</evidence>
<evidence type="ECO:0000313" key="2">
    <source>
        <dbReference type="Proteomes" id="UP000324897"/>
    </source>
</evidence>
<dbReference type="Gramene" id="TVU45118">
    <property type="protein sequence ID" value="TVU45118"/>
    <property type="gene ID" value="EJB05_04591"/>
</dbReference>
<accession>A0A5J9WAB2</accession>
<proteinExistence type="predicted"/>
<dbReference type="AlphaFoldDB" id="A0A5J9WAB2"/>
<gene>
    <name evidence="1" type="ORF">EJB05_04591</name>
</gene>
<dbReference type="Proteomes" id="UP000324897">
    <property type="component" value="Chromosome 5"/>
</dbReference>
<sequence>MTFSVAALSSSCEARDMGMEKILEPSSHAEYSQLESHSSGMRKSCLLLQSTNKHKPIKLQIRHCLPSSAVASLGWAVVNLGFHPTHSTPARSVRTVVFLSQSQVSRSWRPRGSTRRPHWQQQRRIAFQSDRSCQQESAGLILACPPHTGGPAYGSVPPHVTAAVLLYSAFISILSLRGCNRRRQQIRCEAEHAPSPICHSASSSGQPSTTHSWSEMDDFLNALKA</sequence>
<reference evidence="1 2" key="1">
    <citation type="journal article" date="2019" name="Sci. Rep.">
        <title>A high-quality genome of Eragrostis curvula grass provides insights into Poaceae evolution and supports new strategies to enhance forage quality.</title>
        <authorList>
            <person name="Carballo J."/>
            <person name="Santos B.A.C.M."/>
            <person name="Zappacosta D."/>
            <person name="Garbus I."/>
            <person name="Selva J.P."/>
            <person name="Gallo C.A."/>
            <person name="Diaz A."/>
            <person name="Albertini E."/>
            <person name="Caccamo M."/>
            <person name="Echenique V."/>
        </authorList>
    </citation>
    <scope>NUCLEOTIDE SEQUENCE [LARGE SCALE GENOMIC DNA]</scope>
    <source>
        <strain evidence="2">cv. Victoria</strain>
        <tissue evidence="1">Leaf</tissue>
    </source>
</reference>